<comment type="subcellular location">
    <subcellularLocation>
        <location evidence="1">Membrane</location>
        <topology evidence="1">Multi-pass membrane protein</topology>
    </subcellularLocation>
</comment>
<dbReference type="InterPro" id="IPR052612">
    <property type="entry name" value="ANP_Clearance_Receptor"/>
</dbReference>
<comment type="caution">
    <text evidence="8">The sequence shown here is derived from an EMBL/GenBank/DDBJ whole genome shotgun (WGS) entry which is preliminary data.</text>
</comment>
<dbReference type="GO" id="GO:0017046">
    <property type="term" value="F:peptide hormone binding"/>
    <property type="evidence" value="ECO:0007669"/>
    <property type="project" value="TreeGrafter"/>
</dbReference>
<dbReference type="Proteomes" id="UP000749559">
    <property type="component" value="Unassembled WGS sequence"/>
</dbReference>
<dbReference type="GO" id="GO:0016020">
    <property type="term" value="C:membrane"/>
    <property type="evidence" value="ECO:0007669"/>
    <property type="project" value="UniProtKB-SubCell"/>
</dbReference>
<feature type="non-terminal residue" evidence="8">
    <location>
        <position position="1"/>
    </location>
</feature>
<proteinExistence type="predicted"/>
<feature type="domain" description="Receptor ligand binding region" evidence="7">
    <location>
        <begin position="1"/>
        <end position="190"/>
    </location>
</feature>
<dbReference type="PRINTS" id="PR00248">
    <property type="entry name" value="GPCRMGR"/>
</dbReference>
<keyword evidence="9" id="KW-1185">Reference proteome</keyword>
<keyword evidence="4" id="KW-0472">Membrane</keyword>
<reference evidence="8" key="1">
    <citation type="submission" date="2022-03" db="EMBL/GenBank/DDBJ databases">
        <authorList>
            <person name="Martin C."/>
        </authorList>
    </citation>
    <scope>NUCLEOTIDE SEQUENCE</scope>
</reference>
<dbReference type="OrthoDB" id="6132797at2759"/>
<dbReference type="Pfam" id="PF01094">
    <property type="entry name" value="ANF_receptor"/>
    <property type="match status" value="1"/>
</dbReference>
<keyword evidence="3" id="KW-1133">Transmembrane helix</keyword>
<dbReference type="SUPFAM" id="SSF53822">
    <property type="entry name" value="Periplasmic binding protein-like I"/>
    <property type="match status" value="1"/>
</dbReference>
<dbReference type="EMBL" id="CAIIXF020000001">
    <property type="protein sequence ID" value="CAH1775517.1"/>
    <property type="molecule type" value="Genomic_DNA"/>
</dbReference>
<evidence type="ECO:0000256" key="2">
    <source>
        <dbReference type="ARBA" id="ARBA00022692"/>
    </source>
</evidence>
<dbReference type="GO" id="GO:0004930">
    <property type="term" value="F:G protein-coupled receptor activity"/>
    <property type="evidence" value="ECO:0007669"/>
    <property type="project" value="InterPro"/>
</dbReference>
<evidence type="ECO:0000256" key="3">
    <source>
        <dbReference type="ARBA" id="ARBA00022989"/>
    </source>
</evidence>
<name>A0A8S4N4A8_OWEFU</name>
<evidence type="ECO:0000256" key="1">
    <source>
        <dbReference type="ARBA" id="ARBA00004141"/>
    </source>
</evidence>
<dbReference type="PANTHER" id="PTHR44755">
    <property type="entry name" value="NATRIURETIC PEPTIDE RECEPTOR 3-RELATED"/>
    <property type="match status" value="1"/>
</dbReference>
<evidence type="ECO:0000256" key="6">
    <source>
        <dbReference type="ARBA" id="ARBA00023180"/>
    </source>
</evidence>
<dbReference type="InterPro" id="IPR000337">
    <property type="entry name" value="GPCR_3"/>
</dbReference>
<organism evidence="8 9">
    <name type="scientific">Owenia fusiformis</name>
    <name type="common">Polychaete worm</name>
    <dbReference type="NCBI Taxonomy" id="6347"/>
    <lineage>
        <taxon>Eukaryota</taxon>
        <taxon>Metazoa</taxon>
        <taxon>Spiralia</taxon>
        <taxon>Lophotrochozoa</taxon>
        <taxon>Annelida</taxon>
        <taxon>Polychaeta</taxon>
        <taxon>Sedentaria</taxon>
        <taxon>Canalipalpata</taxon>
        <taxon>Sabellida</taxon>
        <taxon>Oweniida</taxon>
        <taxon>Oweniidae</taxon>
        <taxon>Owenia</taxon>
    </lineage>
</organism>
<dbReference type="Gene3D" id="3.40.50.2300">
    <property type="match status" value="1"/>
</dbReference>
<keyword evidence="2" id="KW-0812">Transmembrane</keyword>
<evidence type="ECO:0000256" key="4">
    <source>
        <dbReference type="ARBA" id="ARBA00023136"/>
    </source>
</evidence>
<dbReference type="AlphaFoldDB" id="A0A8S4N4A8"/>
<dbReference type="InterPro" id="IPR001828">
    <property type="entry name" value="ANF_lig-bd_rcpt"/>
</dbReference>
<evidence type="ECO:0000259" key="7">
    <source>
        <dbReference type="Pfam" id="PF01094"/>
    </source>
</evidence>
<protein>
    <recommendedName>
        <fullName evidence="7">Receptor ligand binding region domain-containing protein</fullName>
    </recommendedName>
</protein>
<accession>A0A8S4N4A8</accession>
<keyword evidence="5" id="KW-0675">Receptor</keyword>
<evidence type="ECO:0000256" key="5">
    <source>
        <dbReference type="ARBA" id="ARBA00023170"/>
    </source>
</evidence>
<gene>
    <name evidence="8" type="ORF">OFUS_LOCUS2813</name>
</gene>
<evidence type="ECO:0000313" key="9">
    <source>
        <dbReference type="Proteomes" id="UP000749559"/>
    </source>
</evidence>
<keyword evidence="6" id="KW-0325">Glycoprotein</keyword>
<sequence>MAIEDAKKMQLLPNYNLSVTWRNGACNAGRALGMAVDMITNDNIDTIIGPACSEAAIVVCHLATFWNFPVFSHGSSDPELADKKLFQTLVRILPPFSKMGRAFVEVFKYFKWNTGVLMATENIGQYSFNDYASRSIEQEFRNAGLTLSDNVKVSPDITENEIDTYLKRFSRRGRIIMLQMNRRNIRTVMER</sequence>
<evidence type="ECO:0000313" key="8">
    <source>
        <dbReference type="EMBL" id="CAH1775517.1"/>
    </source>
</evidence>
<dbReference type="PANTHER" id="PTHR44755:SF8">
    <property type="entry name" value="RECEPTOR LIGAND BINDING REGION DOMAIN-CONTAINING PROTEIN"/>
    <property type="match status" value="1"/>
</dbReference>
<dbReference type="CDD" id="cd06352">
    <property type="entry name" value="PBP1_NPR_GC-like"/>
    <property type="match status" value="1"/>
</dbReference>
<dbReference type="InterPro" id="IPR028082">
    <property type="entry name" value="Peripla_BP_I"/>
</dbReference>